<dbReference type="InterPro" id="IPR050131">
    <property type="entry name" value="Peptidase_S8_subtilisin-like"/>
</dbReference>
<dbReference type="Pfam" id="PF00082">
    <property type="entry name" value="Peptidase_S8"/>
    <property type="match status" value="1"/>
</dbReference>
<dbReference type="PROSITE" id="PS51892">
    <property type="entry name" value="SUBTILASE"/>
    <property type="match status" value="1"/>
</dbReference>
<proteinExistence type="inferred from homology"/>
<dbReference type="SUPFAM" id="SSF52743">
    <property type="entry name" value="Subtilisin-like"/>
    <property type="match status" value="1"/>
</dbReference>
<gene>
    <name evidence="10" type="ORF">FOL47_003454</name>
</gene>
<dbReference type="InterPro" id="IPR036852">
    <property type="entry name" value="Peptidase_S8/S53_dom_sf"/>
</dbReference>
<keyword evidence="3" id="KW-0378">Hydrolase</keyword>
<dbReference type="Proteomes" id="UP000591131">
    <property type="component" value="Unassembled WGS sequence"/>
</dbReference>
<feature type="domain" description="Peptidase S8/S53" evidence="9">
    <location>
        <begin position="165"/>
        <end position="354"/>
    </location>
</feature>
<keyword evidence="4" id="KW-0720">Serine protease</keyword>
<keyword evidence="11" id="KW-1185">Reference proteome</keyword>
<dbReference type="AlphaFoldDB" id="A0A7J6M801"/>
<evidence type="ECO:0000256" key="5">
    <source>
        <dbReference type="ARBA" id="ARBA00023529"/>
    </source>
</evidence>
<dbReference type="InterPro" id="IPR000209">
    <property type="entry name" value="Peptidase_S8/S53_dom"/>
</dbReference>
<evidence type="ECO:0000256" key="1">
    <source>
        <dbReference type="ARBA" id="ARBA00011073"/>
    </source>
</evidence>
<evidence type="ECO:0000256" key="3">
    <source>
        <dbReference type="ARBA" id="ARBA00022801"/>
    </source>
</evidence>
<feature type="signal peptide" evidence="8">
    <location>
        <begin position="1"/>
        <end position="15"/>
    </location>
</feature>
<evidence type="ECO:0000256" key="2">
    <source>
        <dbReference type="ARBA" id="ARBA00022670"/>
    </source>
</evidence>
<keyword evidence="2" id="KW-0645">Protease</keyword>
<comment type="caution">
    <text evidence="10">The sequence shown here is derived from an EMBL/GenBank/DDBJ whole genome shotgun (WGS) entry which is preliminary data.</text>
</comment>
<evidence type="ECO:0000259" key="9">
    <source>
        <dbReference type="Pfam" id="PF00082"/>
    </source>
</evidence>
<accession>A0A7J6M801</accession>
<dbReference type="GO" id="GO:0004252">
    <property type="term" value="F:serine-type endopeptidase activity"/>
    <property type="evidence" value="ECO:0007669"/>
    <property type="project" value="UniProtKB-EC"/>
</dbReference>
<sequence length="418" mass="46092">MLRFLLLTYFSFGNAQQIGDRKTLLSIKYGESVISVRDLPRLLQSEISFSTSPRILDFLKMATVDNLPSISFEIVHTSSASVSSGELCAYVGHAVTVLPGLQVKCNSDSPIQAINDGPARRLRELKELDPELHVNDPDTKHQNHLKRMRMGEVWRLLEKYYVLDVRVVVIDSGIDFSDRDLAPVRQIYYEPGRKRNGAWNFANDTEALMIRNRHATRVARVLAAEGNNSYGMVGASRNSRLISFEILYGGDVLKALQKAIDIDAEIVLMPIRIPTGGEVIPVLNEALKAVKEKGIFIISAAGNDGVDAKDTMPCAHGMQYGICVGALSNDDDYTLADLSNHGDSVDIAAFGEDVYVGRNERRSGILVGMGVDGDMIKPLLMRYARPLSRNGNQIRHGSGALDVLATIQGYLREIGFIQ</sequence>
<dbReference type="PANTHER" id="PTHR43806:SF11">
    <property type="entry name" value="CEREVISIN-RELATED"/>
    <property type="match status" value="1"/>
</dbReference>
<feature type="chain" id="PRO_5029858699" description="subtilisin" evidence="8">
    <location>
        <begin position="16"/>
        <end position="418"/>
    </location>
</feature>
<organism evidence="10 11">
    <name type="scientific">Perkinsus chesapeaki</name>
    <name type="common">Clam parasite</name>
    <name type="synonym">Perkinsus andrewsi</name>
    <dbReference type="NCBI Taxonomy" id="330153"/>
    <lineage>
        <taxon>Eukaryota</taxon>
        <taxon>Sar</taxon>
        <taxon>Alveolata</taxon>
        <taxon>Perkinsozoa</taxon>
        <taxon>Perkinsea</taxon>
        <taxon>Perkinsida</taxon>
        <taxon>Perkinsidae</taxon>
        <taxon>Perkinsus</taxon>
    </lineage>
</organism>
<evidence type="ECO:0000256" key="7">
    <source>
        <dbReference type="PROSITE-ProRule" id="PRU01240"/>
    </source>
</evidence>
<dbReference type="OrthoDB" id="531541at2759"/>
<comment type="catalytic activity">
    <reaction evidence="5">
        <text>Hydrolysis of proteins with broad specificity for peptide bonds, and a preference for a large uncharged residue in P1. Hydrolyzes peptide amides.</text>
        <dbReference type="EC" id="3.4.21.62"/>
    </reaction>
</comment>
<dbReference type="EMBL" id="JAAPAO010000207">
    <property type="protein sequence ID" value="KAF4667615.1"/>
    <property type="molecule type" value="Genomic_DNA"/>
</dbReference>
<evidence type="ECO:0000313" key="11">
    <source>
        <dbReference type="Proteomes" id="UP000591131"/>
    </source>
</evidence>
<comment type="similarity">
    <text evidence="1 7">Belongs to the peptidase S8 family.</text>
</comment>
<evidence type="ECO:0000256" key="6">
    <source>
        <dbReference type="ARBA" id="ARBA00023619"/>
    </source>
</evidence>
<name>A0A7J6M801_PERCH</name>
<reference evidence="10 11" key="1">
    <citation type="submission" date="2020-04" db="EMBL/GenBank/DDBJ databases">
        <title>Perkinsus chesapeaki whole genome sequence.</title>
        <authorList>
            <person name="Bogema D.R."/>
        </authorList>
    </citation>
    <scope>NUCLEOTIDE SEQUENCE [LARGE SCALE GENOMIC DNA]</scope>
    <source>
        <strain evidence="10">ATCC PRA-425</strain>
    </source>
</reference>
<protein>
    <recommendedName>
        <fullName evidence="6">subtilisin</fullName>
        <ecNumber evidence="6">3.4.21.62</ecNumber>
    </recommendedName>
</protein>
<dbReference type="GO" id="GO:0006508">
    <property type="term" value="P:proteolysis"/>
    <property type="evidence" value="ECO:0007669"/>
    <property type="project" value="UniProtKB-KW"/>
</dbReference>
<dbReference type="EC" id="3.4.21.62" evidence="6"/>
<comment type="caution">
    <text evidence="7">Lacks conserved residue(s) required for the propagation of feature annotation.</text>
</comment>
<evidence type="ECO:0000256" key="4">
    <source>
        <dbReference type="ARBA" id="ARBA00022825"/>
    </source>
</evidence>
<evidence type="ECO:0000313" key="10">
    <source>
        <dbReference type="EMBL" id="KAF4667615.1"/>
    </source>
</evidence>
<dbReference type="PANTHER" id="PTHR43806">
    <property type="entry name" value="PEPTIDASE S8"/>
    <property type="match status" value="1"/>
</dbReference>
<evidence type="ECO:0000256" key="8">
    <source>
        <dbReference type="SAM" id="SignalP"/>
    </source>
</evidence>
<keyword evidence="8" id="KW-0732">Signal</keyword>
<dbReference type="Gene3D" id="3.40.50.200">
    <property type="entry name" value="Peptidase S8/S53 domain"/>
    <property type="match status" value="1"/>
</dbReference>